<sequence>MGDQEEKQSEGTPEMERQECEMELRNKAILQQKRRLKQATQFVHKDSADLLPLDGLTRLGTSKDLQPHSVVQRRLLEGNLNKLRGDARGQSARLQSPLAKDQDEKMEKGEDRRKDTSSLLIQCQCQGQALKATVNTGCLPNLISKRCFNQLGLEEVSAMDCGDLSLPIPSVVGRVEHMELQFGQETVLCSALVVDDEMLEFCIGLQTLLSLKCCIDLEEGILRCKALSQELPFLHASEEPAVRCSLTHAKDIRVKPGCCEDSKHDALHNKSPIVVNDVRLTVPRTGNHLLVPIALQEPEDCVSHRSHFFNRINCPETLSEFSDESSQRKARTTLSKVQKLSHSTANEDTRVDRSRSITATEGTGDRLESPKEDDGNDKNITIQEESTNQNQPLQGLTATLPMHTHPSHWSRDAETRLCPICDLLCPAKHHYIPTTVTLSVD</sequence>
<evidence type="ECO:0000313" key="4">
    <source>
        <dbReference type="EMBL" id="KAI1242137.1"/>
    </source>
</evidence>
<feature type="region of interest" description="Disordered" evidence="1">
    <location>
        <begin position="86"/>
        <end position="113"/>
    </location>
</feature>
<dbReference type="Gene3D" id="2.40.70.10">
    <property type="entry name" value="Acid Proteases"/>
    <property type="match status" value="1"/>
</dbReference>
<proteinExistence type="predicted"/>
<evidence type="ECO:0000259" key="2">
    <source>
        <dbReference type="Pfam" id="PF09668"/>
    </source>
</evidence>
<protein>
    <recommendedName>
        <fullName evidence="2">Aspartic peptidase DDI1-type domain-containing protein</fullName>
    </recommendedName>
</protein>
<reference evidence="4" key="3">
    <citation type="submission" date="2022-01" db="EMBL/GenBank/DDBJ databases">
        <authorList>
            <person name="Rubenstein D.R."/>
        </authorList>
    </citation>
    <scope>NUCLEOTIDE SEQUENCE</scope>
    <source>
        <strain evidence="4">SS15</strain>
        <tissue evidence="4">Liver</tissue>
    </source>
</reference>
<feature type="compositionally biased region" description="Basic and acidic residues" evidence="1">
    <location>
        <begin position="345"/>
        <end position="355"/>
    </location>
</feature>
<dbReference type="Pfam" id="PF09668">
    <property type="entry name" value="Asp_protease"/>
    <property type="match status" value="1"/>
</dbReference>
<evidence type="ECO:0000313" key="3">
    <source>
        <dbReference type="EMBL" id="KAG0114647.1"/>
    </source>
</evidence>
<dbReference type="PANTHER" id="PTHR12917:SF17">
    <property type="entry name" value="NUCLEAR RECEPTOR-INTERACTING PROTEIN 2"/>
    <property type="match status" value="1"/>
</dbReference>
<dbReference type="PANTHER" id="PTHR12917">
    <property type="entry name" value="ASPARTYL PROTEASE DDI-RELATED"/>
    <property type="match status" value="1"/>
</dbReference>
<dbReference type="EMBL" id="JADDUC020000002">
    <property type="protein sequence ID" value="KAI1242137.1"/>
    <property type="molecule type" value="Genomic_DNA"/>
</dbReference>
<feature type="compositionally biased region" description="Basic and acidic residues" evidence="1">
    <location>
        <begin position="100"/>
        <end position="113"/>
    </location>
</feature>
<dbReference type="OrthoDB" id="1047367at2759"/>
<dbReference type="EMBL" id="JADDUC010000276">
    <property type="protein sequence ID" value="KAG0114647.1"/>
    <property type="molecule type" value="Genomic_DNA"/>
</dbReference>
<feature type="compositionally biased region" description="Polar residues" evidence="1">
    <location>
        <begin position="378"/>
        <end position="392"/>
    </location>
</feature>
<dbReference type="GO" id="GO:0006508">
    <property type="term" value="P:proteolysis"/>
    <property type="evidence" value="ECO:0007669"/>
    <property type="project" value="InterPro"/>
</dbReference>
<keyword evidence="5" id="KW-1185">Reference proteome</keyword>
<organism evidence="3">
    <name type="scientific">Lamprotornis superbus</name>
    <dbReference type="NCBI Taxonomy" id="245042"/>
    <lineage>
        <taxon>Eukaryota</taxon>
        <taxon>Metazoa</taxon>
        <taxon>Chordata</taxon>
        <taxon>Craniata</taxon>
        <taxon>Vertebrata</taxon>
        <taxon>Euteleostomi</taxon>
        <taxon>Archelosauria</taxon>
        <taxon>Archosauria</taxon>
        <taxon>Dinosauria</taxon>
        <taxon>Saurischia</taxon>
        <taxon>Theropoda</taxon>
        <taxon>Coelurosauria</taxon>
        <taxon>Aves</taxon>
        <taxon>Neognathae</taxon>
        <taxon>Neoaves</taxon>
        <taxon>Telluraves</taxon>
        <taxon>Australaves</taxon>
        <taxon>Passeriformes</taxon>
        <taxon>Sturnidae</taxon>
        <taxon>Lamprotornis</taxon>
    </lineage>
</organism>
<feature type="compositionally biased region" description="Polar residues" evidence="1">
    <location>
        <begin position="332"/>
        <end position="344"/>
    </location>
</feature>
<feature type="region of interest" description="Disordered" evidence="1">
    <location>
        <begin position="320"/>
        <end position="392"/>
    </location>
</feature>
<dbReference type="InterPro" id="IPR019103">
    <property type="entry name" value="Peptidase_aspartic_DDI1-type"/>
</dbReference>
<dbReference type="GO" id="GO:0004190">
    <property type="term" value="F:aspartic-type endopeptidase activity"/>
    <property type="evidence" value="ECO:0007669"/>
    <property type="project" value="InterPro"/>
</dbReference>
<reference evidence="3" key="1">
    <citation type="submission" date="2020-10" db="EMBL/GenBank/DDBJ databases">
        <title>Feather gene expression reveals the developmental basis of iridescence in African starlings.</title>
        <authorList>
            <person name="Rubenstein D.R."/>
        </authorList>
    </citation>
    <scope>NUCLEOTIDE SEQUENCE</scope>
    <source>
        <strain evidence="3">SS15</strain>
        <tissue evidence="3">Liver</tissue>
    </source>
</reference>
<accession>A0A835TPA1</accession>
<dbReference type="InterPro" id="IPR021109">
    <property type="entry name" value="Peptidase_aspartic_dom_sf"/>
</dbReference>
<feature type="domain" description="Aspartic peptidase DDI1-type" evidence="2">
    <location>
        <begin position="118"/>
        <end position="216"/>
    </location>
</feature>
<dbReference type="Proteomes" id="UP000618051">
    <property type="component" value="Unassembled WGS sequence"/>
</dbReference>
<evidence type="ECO:0000313" key="5">
    <source>
        <dbReference type="Proteomes" id="UP000618051"/>
    </source>
</evidence>
<name>A0A835TPA1_9PASS</name>
<gene>
    <name evidence="4" type="ORF">IHE44_0005654</name>
    <name evidence="3" type="ORF">IHE44_007398</name>
</gene>
<evidence type="ECO:0000256" key="1">
    <source>
        <dbReference type="SAM" id="MobiDB-lite"/>
    </source>
</evidence>
<dbReference type="AlphaFoldDB" id="A0A835TPA1"/>
<comment type="caution">
    <text evidence="3">The sequence shown here is derived from an EMBL/GenBank/DDBJ whole genome shotgun (WGS) entry which is preliminary data.</text>
</comment>
<feature type="compositionally biased region" description="Basic and acidic residues" evidence="1">
    <location>
        <begin position="363"/>
        <end position="377"/>
    </location>
</feature>
<reference evidence="4 5" key="2">
    <citation type="journal article" date="2021" name="J. Hered.">
        <title>Feather Gene Expression Elucidates the Developmental Basis of Plumage Iridescence in African Starlings.</title>
        <authorList>
            <person name="Rubenstein D.R."/>
            <person name="Corvelo A."/>
            <person name="MacManes M.D."/>
            <person name="Maia R."/>
            <person name="Narzisi G."/>
            <person name="Rousaki A."/>
            <person name="Vandenabeele P."/>
            <person name="Shawkey M.D."/>
            <person name="Solomon J."/>
        </authorList>
    </citation>
    <scope>NUCLEOTIDE SEQUENCE [LARGE SCALE GENOMIC DNA]</scope>
    <source>
        <strain evidence="4">SS15</strain>
    </source>
</reference>
<feature type="region of interest" description="Disordered" evidence="1">
    <location>
        <begin position="1"/>
        <end position="20"/>
    </location>
</feature>